<feature type="coiled-coil region" evidence="15">
    <location>
        <begin position="2"/>
        <end position="36"/>
    </location>
</feature>
<dbReference type="EMBL" id="CAJVPV010001836">
    <property type="protein sequence ID" value="CAG8509635.1"/>
    <property type="molecule type" value="Genomic_DNA"/>
</dbReference>
<proteinExistence type="inferred from homology"/>
<evidence type="ECO:0000256" key="12">
    <source>
        <dbReference type="ARBA" id="ARBA00023268"/>
    </source>
</evidence>
<feature type="binding site" evidence="13">
    <location>
        <position position="291"/>
    </location>
    <ligand>
        <name>Zn(2+)</name>
        <dbReference type="ChEBI" id="CHEBI:29105"/>
    </ligand>
</feature>
<evidence type="ECO:0000256" key="7">
    <source>
        <dbReference type="ARBA" id="ARBA00022768"/>
    </source>
</evidence>
<dbReference type="Gene3D" id="1.20.1050.10">
    <property type="match status" value="1"/>
</dbReference>
<dbReference type="GO" id="GO:0046872">
    <property type="term" value="F:metal ion binding"/>
    <property type="evidence" value="ECO:0007669"/>
    <property type="project" value="UniProtKB-KW"/>
</dbReference>
<dbReference type="CDD" id="cd00757">
    <property type="entry name" value="ThiF_MoeB_HesA_family"/>
    <property type="match status" value="1"/>
</dbReference>
<dbReference type="SMART" id="SM01183">
    <property type="entry name" value="EF1G"/>
    <property type="match status" value="1"/>
</dbReference>
<evidence type="ECO:0000256" key="3">
    <source>
        <dbReference type="ARBA" id="ARBA00022679"/>
    </source>
</evidence>
<gene>
    <name evidence="13" type="primary">UBA4</name>
    <name evidence="20" type="ORF">AMORRO_LOCUS3660</name>
</gene>
<feature type="active site" description="Glycyl thioester intermediate; for adenylyltransferase activity" evidence="13">
    <location>
        <position position="228"/>
    </location>
</feature>
<feature type="domain" description="EF-1-gamma C-terminal" evidence="17">
    <location>
        <begin position="659"/>
        <end position="817"/>
    </location>
</feature>
<reference evidence="20" key="1">
    <citation type="submission" date="2021-06" db="EMBL/GenBank/DDBJ databases">
        <authorList>
            <person name="Kallberg Y."/>
            <person name="Tangrot J."/>
            <person name="Rosling A."/>
        </authorList>
    </citation>
    <scope>NUCLEOTIDE SEQUENCE</scope>
    <source>
        <strain evidence="20">CL551</strain>
    </source>
</reference>
<dbReference type="GO" id="GO:0005829">
    <property type="term" value="C:cytosol"/>
    <property type="evidence" value="ECO:0007669"/>
    <property type="project" value="UniProtKB-SubCell"/>
</dbReference>
<evidence type="ECO:0000256" key="13">
    <source>
        <dbReference type="HAMAP-Rule" id="MF_03049"/>
    </source>
</evidence>
<feature type="binding site" evidence="13">
    <location>
        <position position="102"/>
    </location>
    <ligand>
        <name>ATP</name>
        <dbReference type="ChEBI" id="CHEBI:30616"/>
    </ligand>
</feature>
<dbReference type="HAMAP" id="MF_03049">
    <property type="entry name" value="MOCS3_Uba4"/>
    <property type="match status" value="1"/>
</dbReference>
<comment type="pathway">
    <text evidence="13">tRNA modification; 5-methoxycarbonylmethyl-2-thiouridine-tRNA biosynthesis.</text>
</comment>
<dbReference type="Pfam" id="PF00899">
    <property type="entry name" value="ThiF"/>
    <property type="match status" value="1"/>
</dbReference>
<dbReference type="InterPro" id="IPR004046">
    <property type="entry name" value="GST_C"/>
</dbReference>
<feature type="binding site" evidence="13">
    <location>
        <begin position="170"/>
        <end position="171"/>
    </location>
    <ligand>
        <name>ATP</name>
        <dbReference type="ChEBI" id="CHEBI:30616"/>
    </ligand>
</feature>
<dbReference type="GO" id="GO:0005634">
    <property type="term" value="C:nucleus"/>
    <property type="evidence" value="ECO:0007669"/>
    <property type="project" value="TreeGrafter"/>
</dbReference>
<dbReference type="PANTHER" id="PTHR43986">
    <property type="entry name" value="ELONGATION FACTOR 1-GAMMA"/>
    <property type="match status" value="1"/>
</dbReference>
<keyword evidence="7 14" id="KW-0251">Elongation factor</keyword>
<evidence type="ECO:0000256" key="2">
    <source>
        <dbReference type="ARBA" id="ARBA00022490"/>
    </source>
</evidence>
<comment type="subcellular location">
    <subcellularLocation>
        <location evidence="1">Cytoplasm</location>
        <location evidence="1">Cytosol</location>
    </subcellularLocation>
</comment>
<dbReference type="GO" id="GO:0070566">
    <property type="term" value="F:adenylyltransferase activity"/>
    <property type="evidence" value="ECO:0007669"/>
    <property type="project" value="InterPro"/>
</dbReference>
<dbReference type="SUPFAM" id="SSF47616">
    <property type="entry name" value="GST C-terminal domain-like"/>
    <property type="match status" value="1"/>
</dbReference>
<feature type="binding site" evidence="13">
    <location>
        <position position="81"/>
    </location>
    <ligand>
        <name>ATP</name>
        <dbReference type="ChEBI" id="CHEBI:30616"/>
    </ligand>
</feature>
<dbReference type="GO" id="GO:0002143">
    <property type="term" value="P:tRNA wobble position uridine thiolation"/>
    <property type="evidence" value="ECO:0007669"/>
    <property type="project" value="InterPro"/>
</dbReference>
<evidence type="ECO:0000313" key="20">
    <source>
        <dbReference type="EMBL" id="CAG8509635.1"/>
    </source>
</evidence>
<dbReference type="Gene3D" id="3.40.50.720">
    <property type="entry name" value="NAD(P)-binding Rossmann-like Domain"/>
    <property type="match status" value="1"/>
</dbReference>
<keyword evidence="10 13" id="KW-0067">ATP-binding</keyword>
<keyword evidence="21" id="KW-1185">Reference proteome</keyword>
<feature type="region of interest" description="Disordered" evidence="16">
    <location>
        <begin position="621"/>
        <end position="667"/>
    </location>
</feature>
<dbReference type="InterPro" id="IPR036433">
    <property type="entry name" value="EF1B_G_C_sf"/>
</dbReference>
<keyword evidence="9 13" id="KW-0862">Zinc</keyword>
<evidence type="ECO:0000256" key="4">
    <source>
        <dbReference type="ARBA" id="ARBA00022694"/>
    </source>
</evidence>
<keyword evidence="3 13" id="KW-0808">Transferase</keyword>
<keyword evidence="12 13" id="KW-0511">Multifunctional enzyme</keyword>
<feature type="domain" description="Rhodanese" evidence="18">
    <location>
        <begin position="338"/>
        <end position="424"/>
    </location>
</feature>
<dbReference type="InterPro" id="IPR001763">
    <property type="entry name" value="Rhodanese-like_dom"/>
</dbReference>
<comment type="cofactor">
    <cofactor evidence="13">
        <name>Zn(2+)</name>
        <dbReference type="ChEBI" id="CHEBI:29105"/>
    </cofactor>
    <text evidence="13">Binds 1 zinc ion per subunit.</text>
</comment>
<dbReference type="FunFam" id="1.20.1050.10:FF:000006">
    <property type="entry name" value="Elongation factor 1 gamma"/>
    <property type="match status" value="1"/>
</dbReference>
<keyword evidence="8" id="KW-0833">Ubl conjugation pathway</keyword>
<dbReference type="FunFam" id="3.40.50.720:FF:000033">
    <property type="entry name" value="Adenylyltransferase and sulfurtransferase MOCS3"/>
    <property type="match status" value="1"/>
</dbReference>
<feature type="compositionally biased region" description="Basic and acidic residues" evidence="16">
    <location>
        <begin position="621"/>
        <end position="643"/>
    </location>
</feature>
<keyword evidence="5 13" id="KW-0479">Metal-binding</keyword>
<evidence type="ECO:0000256" key="10">
    <source>
        <dbReference type="ARBA" id="ARBA00022840"/>
    </source>
</evidence>
<sequence length="817" mass="91559">MSKTLGEENEELKTRVKELEDQLEALRSVKKSVKNEIVHEKGDLEVAEYLRYGRQLILSDFGISGQIKIKNTSILIVGAGGLGAPAAIYLASSGVGRLGIIDYDKVEISNLHRQIIHDESRIGISKSQSAKMTIEGLNSFCECIAYDILLDSSNALDIIKKYDIVIDATDNVATRYLLNDACVITGKPLVSGSALRMDGQLTVYNYQGGPCYRCLFPNPPPPETVLNCADGGVMGVVPGIIGCLQALQAIKIAANINDDGNVHSLLLFSATSNPLFRSIKLRSKKPDCAMCGENPTIKTLQDYVQFCGSGPLDKSPSVNLIKEERRVDPKEYNEIRLNEMPHLLLDVRESVQFNICNLPGSLNIPLKELPNRVEEVQRSLSFKDMPGNDSQYAVNLLKDTIQGDVKDVRGGLYQWALDILLAAEYNQLEVEVADFEFGKDNKTPEYLGKFHHDKVPAFESADGSVCLNESGAIAYYVASHKEGTQLLGKNQKETSQVLHYVLFAENEITPHANTWINPILGITQYNKGTHNQAVEGLKKSLSVLDKILLKKTYLVGERITLADITVATSLYLPFKLVLDAEFRKNHKNLTRWYVTLVNQPAFKKILGDVALAEVAVEFTPPKKKEQPKKEKEQPKKEKTREVSSEAMDLDEAEAPAPKPKSKLDSLPPSRLNLEEWKRFYSNNDTRPDAVNWFWEHFDPEGYSIWRVDYKYNNELEKIFMSSNLIGGFYNRLERARKYAFGSLVVLGEDGSNEISGYFVIRGQEVPEEVTDAADYEVFNFKKVEDYNNSAFRSDFEDYLAWDGHLGGKKFADGKIFK</sequence>
<dbReference type="SUPFAM" id="SSF89942">
    <property type="entry name" value="eEF1-gamma domain"/>
    <property type="match status" value="1"/>
</dbReference>
<dbReference type="SUPFAM" id="SSF52833">
    <property type="entry name" value="Thioredoxin-like"/>
    <property type="match status" value="1"/>
</dbReference>
<dbReference type="Proteomes" id="UP000789342">
    <property type="component" value="Unassembled WGS sequence"/>
</dbReference>
<dbReference type="AlphaFoldDB" id="A0A9N8ZWL8"/>
<keyword evidence="6 13" id="KW-0547">Nucleotide-binding</keyword>
<feature type="binding site" evidence="13">
    <location>
        <position position="211"/>
    </location>
    <ligand>
        <name>Zn(2+)</name>
        <dbReference type="ChEBI" id="CHEBI:29105"/>
    </ligand>
</feature>
<dbReference type="GO" id="GO:0008641">
    <property type="term" value="F:ubiquitin-like modifier activating enzyme activity"/>
    <property type="evidence" value="ECO:0007669"/>
    <property type="project" value="InterPro"/>
</dbReference>
<dbReference type="InterPro" id="IPR010987">
    <property type="entry name" value="Glutathione-S-Trfase_C-like"/>
</dbReference>
<keyword evidence="11 14" id="KW-0648">Protein biosynthesis</keyword>
<accession>A0A9N8ZWL8</accession>
<dbReference type="CDD" id="cd03181">
    <property type="entry name" value="GST_C_EF1Bgamma_like"/>
    <property type="match status" value="1"/>
</dbReference>
<dbReference type="Gene3D" id="3.30.70.1010">
    <property type="entry name" value="Translation elongation factor EF1B, gamma chain, conserved domain"/>
    <property type="match status" value="1"/>
</dbReference>
<dbReference type="Gene3D" id="3.40.30.10">
    <property type="entry name" value="Glutaredoxin"/>
    <property type="match status" value="1"/>
</dbReference>
<organism evidence="20 21">
    <name type="scientific">Acaulospora morrowiae</name>
    <dbReference type="NCBI Taxonomy" id="94023"/>
    <lineage>
        <taxon>Eukaryota</taxon>
        <taxon>Fungi</taxon>
        <taxon>Fungi incertae sedis</taxon>
        <taxon>Mucoromycota</taxon>
        <taxon>Glomeromycotina</taxon>
        <taxon>Glomeromycetes</taxon>
        <taxon>Diversisporales</taxon>
        <taxon>Acaulosporaceae</taxon>
        <taxon>Acaulospora</taxon>
    </lineage>
</organism>
<keyword evidence="2 13" id="KW-0963">Cytoplasm</keyword>
<dbReference type="FunFam" id="3.30.70.1010:FF:000001">
    <property type="entry name" value="Elongation factor 1-gamma 1"/>
    <property type="match status" value="1"/>
</dbReference>
<keyword evidence="4 13" id="KW-0819">tRNA processing</keyword>
<dbReference type="SFLD" id="SFLDS00019">
    <property type="entry name" value="Glutathione_Transferase_(cytos"/>
    <property type="match status" value="1"/>
</dbReference>
<feature type="binding site" evidence="13">
    <location>
        <position position="288"/>
    </location>
    <ligand>
        <name>Zn(2+)</name>
        <dbReference type="ChEBI" id="CHEBI:29105"/>
    </ligand>
</feature>
<dbReference type="InterPro" id="IPR001662">
    <property type="entry name" value="EF1B_G_C"/>
</dbReference>
<dbReference type="PROSITE" id="PS50405">
    <property type="entry name" value="GST_CTER"/>
    <property type="match status" value="1"/>
</dbReference>
<evidence type="ECO:0000256" key="8">
    <source>
        <dbReference type="ARBA" id="ARBA00022786"/>
    </source>
</evidence>
<name>A0A9N8ZWL8_9GLOM</name>
<dbReference type="InterPro" id="IPR036282">
    <property type="entry name" value="Glutathione-S-Trfase_C_sf"/>
</dbReference>
<dbReference type="SUPFAM" id="SSF69572">
    <property type="entry name" value="Activating enzymes of the ubiquitin-like proteins"/>
    <property type="match status" value="1"/>
</dbReference>
<comment type="similarity">
    <text evidence="13">In the N-terminal section; belongs to the HesA/MoeB/ThiF family. UBA4 subfamily.</text>
</comment>
<feature type="binding site" evidence="13">
    <location>
        <begin position="109"/>
        <end position="113"/>
    </location>
    <ligand>
        <name>ATP</name>
        <dbReference type="ChEBI" id="CHEBI:30616"/>
    </ligand>
</feature>
<dbReference type="InterPro" id="IPR036249">
    <property type="entry name" value="Thioredoxin-like_sf"/>
</dbReference>
<protein>
    <submittedName>
        <fullName evidence="20">14559_t:CDS:1</fullName>
    </submittedName>
</protein>
<dbReference type="Pfam" id="PF00647">
    <property type="entry name" value="EF1G"/>
    <property type="match status" value="1"/>
</dbReference>
<feature type="binding site" evidence="13">
    <location>
        <position position="126"/>
    </location>
    <ligand>
        <name>ATP</name>
        <dbReference type="ChEBI" id="CHEBI:30616"/>
    </ligand>
</feature>
<evidence type="ECO:0000256" key="1">
    <source>
        <dbReference type="ARBA" id="ARBA00004514"/>
    </source>
</evidence>
<feature type="domain" description="GST C-terminal" evidence="19">
    <location>
        <begin position="490"/>
        <end position="618"/>
    </location>
</feature>
<dbReference type="CDD" id="cd03044">
    <property type="entry name" value="GST_N_EF1Bgamma"/>
    <property type="match status" value="1"/>
</dbReference>
<dbReference type="OrthoDB" id="249703at2759"/>
<evidence type="ECO:0000256" key="9">
    <source>
        <dbReference type="ARBA" id="ARBA00022833"/>
    </source>
</evidence>
<keyword evidence="15" id="KW-0175">Coiled coil</keyword>
<dbReference type="GO" id="GO:0003746">
    <property type="term" value="F:translation elongation factor activity"/>
    <property type="evidence" value="ECO:0007669"/>
    <property type="project" value="UniProtKB-UniRule"/>
</dbReference>
<evidence type="ECO:0000259" key="18">
    <source>
        <dbReference type="PROSITE" id="PS50206"/>
    </source>
</evidence>
<dbReference type="PROSITE" id="PS50206">
    <property type="entry name" value="RHODANESE_3"/>
    <property type="match status" value="1"/>
</dbReference>
<dbReference type="PANTHER" id="PTHR43986:SF1">
    <property type="entry name" value="ELONGATION FACTOR 1-GAMMA"/>
    <property type="match status" value="1"/>
</dbReference>
<dbReference type="PROSITE" id="PS50040">
    <property type="entry name" value="EF1G_C"/>
    <property type="match status" value="1"/>
</dbReference>
<dbReference type="Pfam" id="PF02798">
    <property type="entry name" value="GST_N"/>
    <property type="match status" value="1"/>
</dbReference>
<dbReference type="Pfam" id="PF00043">
    <property type="entry name" value="GST_C"/>
    <property type="match status" value="1"/>
</dbReference>
<evidence type="ECO:0000259" key="19">
    <source>
        <dbReference type="PROSITE" id="PS50405"/>
    </source>
</evidence>
<dbReference type="InterPro" id="IPR040079">
    <property type="entry name" value="Glutathione_S-Trfase"/>
</dbReference>
<comment type="caution">
    <text evidence="20">The sequence shown here is derived from an EMBL/GenBank/DDBJ whole genome shotgun (WGS) entry which is preliminary data.</text>
</comment>
<evidence type="ECO:0000256" key="14">
    <source>
        <dbReference type="PROSITE-ProRule" id="PRU00519"/>
    </source>
</evidence>
<dbReference type="InterPro" id="IPR035985">
    <property type="entry name" value="Ubiquitin-activating_enz"/>
</dbReference>
<evidence type="ECO:0000256" key="6">
    <source>
        <dbReference type="ARBA" id="ARBA00022741"/>
    </source>
</evidence>
<evidence type="ECO:0000313" key="21">
    <source>
        <dbReference type="Proteomes" id="UP000789342"/>
    </source>
</evidence>
<evidence type="ECO:0000256" key="11">
    <source>
        <dbReference type="ARBA" id="ARBA00022917"/>
    </source>
</evidence>
<dbReference type="InterPro" id="IPR050802">
    <property type="entry name" value="EF-GSTs"/>
</dbReference>
<evidence type="ECO:0000259" key="17">
    <source>
        <dbReference type="PROSITE" id="PS50040"/>
    </source>
</evidence>
<evidence type="ECO:0000256" key="16">
    <source>
        <dbReference type="SAM" id="MobiDB-lite"/>
    </source>
</evidence>
<dbReference type="GO" id="GO:0005524">
    <property type="term" value="F:ATP binding"/>
    <property type="evidence" value="ECO:0007669"/>
    <property type="project" value="UniProtKB-KW"/>
</dbReference>
<evidence type="ECO:0000256" key="15">
    <source>
        <dbReference type="SAM" id="Coils"/>
    </source>
</evidence>
<dbReference type="InterPro" id="IPR036873">
    <property type="entry name" value="Rhodanese-like_dom_sf"/>
</dbReference>
<evidence type="ECO:0000256" key="5">
    <source>
        <dbReference type="ARBA" id="ARBA00022723"/>
    </source>
</evidence>
<dbReference type="GO" id="GO:0016783">
    <property type="term" value="F:sulfurtransferase activity"/>
    <property type="evidence" value="ECO:0007669"/>
    <property type="project" value="UniProtKB-UniRule"/>
</dbReference>
<feature type="binding site" evidence="13">
    <location>
        <position position="214"/>
    </location>
    <ligand>
        <name>Zn(2+)</name>
        <dbReference type="ChEBI" id="CHEBI:29105"/>
    </ligand>
</feature>
<comment type="caution">
    <text evidence="13">Lacks conserved residue(s) required for the propagation of feature annotation.</text>
</comment>
<dbReference type="InterPro" id="IPR004045">
    <property type="entry name" value="Glutathione_S-Trfase_N"/>
</dbReference>
<dbReference type="Gene3D" id="3.40.250.10">
    <property type="entry name" value="Rhodanese-like domain"/>
    <property type="match status" value="1"/>
</dbReference>
<dbReference type="InterPro" id="IPR000594">
    <property type="entry name" value="ThiF_NAD_FAD-bd"/>
</dbReference>
<dbReference type="NCBIfam" id="NF004281">
    <property type="entry name" value="PRK05690.1"/>
    <property type="match status" value="1"/>
</dbReference>
<dbReference type="InterPro" id="IPR028885">
    <property type="entry name" value="MOCS3/Uba4"/>
</dbReference>